<organism evidence="1 2">
    <name type="scientific">Eragrostis curvula</name>
    <name type="common">weeping love grass</name>
    <dbReference type="NCBI Taxonomy" id="38414"/>
    <lineage>
        <taxon>Eukaryota</taxon>
        <taxon>Viridiplantae</taxon>
        <taxon>Streptophyta</taxon>
        <taxon>Embryophyta</taxon>
        <taxon>Tracheophyta</taxon>
        <taxon>Spermatophyta</taxon>
        <taxon>Magnoliopsida</taxon>
        <taxon>Liliopsida</taxon>
        <taxon>Poales</taxon>
        <taxon>Poaceae</taxon>
        <taxon>PACMAD clade</taxon>
        <taxon>Chloridoideae</taxon>
        <taxon>Eragrostideae</taxon>
        <taxon>Eragrostidinae</taxon>
        <taxon>Eragrostis</taxon>
    </lineage>
</organism>
<dbReference type="EMBL" id="RWGY01000007">
    <property type="protein sequence ID" value="TVU37586.1"/>
    <property type="molecule type" value="Genomic_DNA"/>
</dbReference>
<evidence type="ECO:0000313" key="2">
    <source>
        <dbReference type="Proteomes" id="UP000324897"/>
    </source>
</evidence>
<comment type="caution">
    <text evidence="1">The sequence shown here is derived from an EMBL/GenBank/DDBJ whole genome shotgun (WGS) entry which is preliminary data.</text>
</comment>
<proteinExistence type="predicted"/>
<evidence type="ECO:0000313" key="1">
    <source>
        <dbReference type="EMBL" id="TVU37586.1"/>
    </source>
</evidence>
<dbReference type="Proteomes" id="UP000324897">
    <property type="component" value="Chromosome 4"/>
</dbReference>
<keyword evidence="2" id="KW-1185">Reference proteome</keyword>
<name>A0A5J9VPY1_9POAL</name>
<gene>
    <name evidence="1" type="ORF">EJB05_10909</name>
</gene>
<dbReference type="Gramene" id="TVU37586">
    <property type="protein sequence ID" value="TVU37586"/>
    <property type="gene ID" value="EJB05_10909"/>
</dbReference>
<feature type="non-terminal residue" evidence="1">
    <location>
        <position position="1"/>
    </location>
</feature>
<accession>A0A5J9VPY1</accession>
<sequence>MSGRLFRSAKQQEKQTTDETVVMDEGRRGEACTGACDTMWSNRVTEDQHGRDEPCLATHALVTL</sequence>
<protein>
    <submittedName>
        <fullName evidence="1">Uncharacterized protein</fullName>
    </submittedName>
</protein>
<reference evidence="1 2" key="1">
    <citation type="journal article" date="2019" name="Sci. Rep.">
        <title>A high-quality genome of Eragrostis curvula grass provides insights into Poaceae evolution and supports new strategies to enhance forage quality.</title>
        <authorList>
            <person name="Carballo J."/>
            <person name="Santos B.A.C.M."/>
            <person name="Zappacosta D."/>
            <person name="Garbus I."/>
            <person name="Selva J.P."/>
            <person name="Gallo C.A."/>
            <person name="Diaz A."/>
            <person name="Albertini E."/>
            <person name="Caccamo M."/>
            <person name="Echenique V."/>
        </authorList>
    </citation>
    <scope>NUCLEOTIDE SEQUENCE [LARGE SCALE GENOMIC DNA]</scope>
    <source>
        <strain evidence="2">cv. Victoria</strain>
        <tissue evidence="1">Leaf</tissue>
    </source>
</reference>
<dbReference type="AlphaFoldDB" id="A0A5J9VPY1"/>